<dbReference type="Proteomes" id="UP000464178">
    <property type="component" value="Chromosome"/>
</dbReference>
<organism evidence="2 3">
    <name type="scientific">Gemmata massiliana</name>
    <dbReference type="NCBI Taxonomy" id="1210884"/>
    <lineage>
        <taxon>Bacteria</taxon>
        <taxon>Pseudomonadati</taxon>
        <taxon>Planctomycetota</taxon>
        <taxon>Planctomycetia</taxon>
        <taxon>Gemmatales</taxon>
        <taxon>Gemmataceae</taxon>
        <taxon>Gemmata</taxon>
    </lineage>
</organism>
<feature type="signal peptide" evidence="1">
    <location>
        <begin position="1"/>
        <end position="17"/>
    </location>
</feature>
<name>A0A6P2CQK5_9BACT</name>
<proteinExistence type="predicted"/>
<reference evidence="2 3" key="1">
    <citation type="submission" date="2019-05" db="EMBL/GenBank/DDBJ databases">
        <authorList>
            <consortium name="Science for Life Laboratories"/>
        </authorList>
    </citation>
    <scope>NUCLEOTIDE SEQUENCE [LARGE SCALE GENOMIC DNA]</scope>
    <source>
        <strain evidence="2">Soil9</strain>
    </source>
</reference>
<dbReference type="EMBL" id="LR593886">
    <property type="protein sequence ID" value="VTR90857.1"/>
    <property type="molecule type" value="Genomic_DNA"/>
</dbReference>
<evidence type="ECO:0000256" key="1">
    <source>
        <dbReference type="SAM" id="SignalP"/>
    </source>
</evidence>
<protein>
    <submittedName>
        <fullName evidence="2">Uncharacterized protein</fullName>
    </submittedName>
</protein>
<keyword evidence="1" id="KW-0732">Signal</keyword>
<feature type="chain" id="PRO_5027005182" evidence="1">
    <location>
        <begin position="18"/>
        <end position="133"/>
    </location>
</feature>
<dbReference type="RefSeq" id="WP_162665935.1">
    <property type="nucleotide sequence ID" value="NZ_LR593886.1"/>
</dbReference>
<sequence>MRSAILAALFLAAPVLAAEEKSVVKEIPTKDLKVKVPDGGKATEPAEIKSAEDLAKSPVLKDAADDVKKAVDFSKEKLLVFAWAGSGGDKVALAGETKDGKTALTLTYTRGLTRDLRQHVKLFVVPKDAEIKK</sequence>
<evidence type="ECO:0000313" key="2">
    <source>
        <dbReference type="EMBL" id="VTR90857.1"/>
    </source>
</evidence>
<keyword evidence="3" id="KW-1185">Reference proteome</keyword>
<dbReference type="AlphaFoldDB" id="A0A6P2CQK5"/>
<dbReference type="KEGG" id="gms:SOIL9_68570"/>
<accession>A0A6P2CQK5</accession>
<evidence type="ECO:0000313" key="3">
    <source>
        <dbReference type="Proteomes" id="UP000464178"/>
    </source>
</evidence>
<gene>
    <name evidence="2" type="ORF">SOIL9_68570</name>
</gene>